<feature type="transmembrane region" description="Helical" evidence="1">
    <location>
        <begin position="39"/>
        <end position="65"/>
    </location>
</feature>
<name>A0A841PP68_9BACL</name>
<dbReference type="EMBL" id="JACHHJ010000001">
    <property type="protein sequence ID" value="MBB6449594.1"/>
    <property type="molecule type" value="Genomic_DNA"/>
</dbReference>
<dbReference type="Proteomes" id="UP000568839">
    <property type="component" value="Unassembled WGS sequence"/>
</dbReference>
<evidence type="ECO:0000313" key="2">
    <source>
        <dbReference type="EMBL" id="MBB6449594.1"/>
    </source>
</evidence>
<protein>
    <submittedName>
        <fullName evidence="2">Uncharacterized protein</fullName>
    </submittedName>
</protein>
<gene>
    <name evidence="2" type="ORF">HNR44_001543</name>
</gene>
<sequence length="69" mass="7072">MMEVGVVAGGYAVVVGCGAMLIGAAVAEGASVKREKKRLALAIANGVEIALPWVIIGGLLLFVYLNPLF</sequence>
<feature type="transmembrane region" description="Helical" evidence="1">
    <location>
        <begin position="6"/>
        <end position="27"/>
    </location>
</feature>
<dbReference type="AlphaFoldDB" id="A0A841PP68"/>
<evidence type="ECO:0000313" key="3">
    <source>
        <dbReference type="Proteomes" id="UP000568839"/>
    </source>
</evidence>
<keyword evidence="3" id="KW-1185">Reference proteome</keyword>
<keyword evidence="1" id="KW-1133">Transmembrane helix</keyword>
<accession>A0A841PP68</accession>
<evidence type="ECO:0000256" key="1">
    <source>
        <dbReference type="SAM" id="Phobius"/>
    </source>
</evidence>
<keyword evidence="1" id="KW-0472">Membrane</keyword>
<comment type="caution">
    <text evidence="2">The sequence shown here is derived from an EMBL/GenBank/DDBJ whole genome shotgun (WGS) entry which is preliminary data.</text>
</comment>
<keyword evidence="1" id="KW-0812">Transmembrane</keyword>
<organism evidence="2 3">
    <name type="scientific">Geomicrobium halophilum</name>
    <dbReference type="NCBI Taxonomy" id="549000"/>
    <lineage>
        <taxon>Bacteria</taxon>
        <taxon>Bacillati</taxon>
        <taxon>Bacillota</taxon>
        <taxon>Bacilli</taxon>
        <taxon>Bacillales</taxon>
        <taxon>Geomicrobium</taxon>
    </lineage>
</organism>
<reference evidence="2 3" key="1">
    <citation type="submission" date="2020-08" db="EMBL/GenBank/DDBJ databases">
        <title>Genomic Encyclopedia of Type Strains, Phase IV (KMG-IV): sequencing the most valuable type-strain genomes for metagenomic binning, comparative biology and taxonomic classification.</title>
        <authorList>
            <person name="Goeker M."/>
        </authorList>
    </citation>
    <scope>NUCLEOTIDE SEQUENCE [LARGE SCALE GENOMIC DNA]</scope>
    <source>
        <strain evidence="2 3">DSM 21769</strain>
    </source>
</reference>
<dbReference type="RefSeq" id="WP_184403452.1">
    <property type="nucleotide sequence ID" value="NZ_JACHHJ010000001.1"/>
</dbReference>
<proteinExistence type="predicted"/>